<evidence type="ECO:0008006" key="9">
    <source>
        <dbReference type="Google" id="ProtNLM"/>
    </source>
</evidence>
<reference evidence="7" key="3">
    <citation type="submission" date="2015-06" db="UniProtKB">
        <authorList>
            <consortium name="EnsemblMetazoa"/>
        </authorList>
    </citation>
    <scope>IDENTIFICATION</scope>
</reference>
<keyword evidence="8" id="KW-1185">Reference proteome</keyword>
<dbReference type="AlphaFoldDB" id="R7T323"/>
<reference evidence="8" key="1">
    <citation type="submission" date="2012-12" db="EMBL/GenBank/DDBJ databases">
        <authorList>
            <person name="Hellsten U."/>
            <person name="Grimwood J."/>
            <person name="Chapman J.A."/>
            <person name="Shapiro H."/>
            <person name="Aerts A."/>
            <person name="Otillar R.P."/>
            <person name="Terry A.Y."/>
            <person name="Boore J.L."/>
            <person name="Simakov O."/>
            <person name="Marletaz F."/>
            <person name="Cho S.-J."/>
            <person name="Edsinger-Gonzales E."/>
            <person name="Havlak P."/>
            <person name="Kuo D.-H."/>
            <person name="Larsson T."/>
            <person name="Lv J."/>
            <person name="Arendt D."/>
            <person name="Savage R."/>
            <person name="Osoegawa K."/>
            <person name="de Jong P."/>
            <person name="Lindberg D.R."/>
            <person name="Seaver E.C."/>
            <person name="Weisblat D.A."/>
            <person name="Putnam N.H."/>
            <person name="Grigoriev I.V."/>
            <person name="Rokhsar D.S."/>
        </authorList>
    </citation>
    <scope>NUCLEOTIDE SEQUENCE</scope>
    <source>
        <strain evidence="8">I ESC-2004</strain>
    </source>
</reference>
<keyword evidence="4 5" id="KW-0472">Membrane</keyword>
<name>R7T323_CAPTE</name>
<dbReference type="Pfam" id="PF00335">
    <property type="entry name" value="Tetraspanin"/>
    <property type="match status" value="1"/>
</dbReference>
<keyword evidence="2 5" id="KW-0812">Transmembrane</keyword>
<evidence type="ECO:0000313" key="6">
    <source>
        <dbReference type="EMBL" id="ELT86997.1"/>
    </source>
</evidence>
<evidence type="ECO:0000256" key="4">
    <source>
        <dbReference type="ARBA" id="ARBA00023136"/>
    </source>
</evidence>
<dbReference type="HOGENOM" id="CLU_886368_0_0_1"/>
<feature type="transmembrane region" description="Helical" evidence="5">
    <location>
        <begin position="283"/>
        <end position="307"/>
    </location>
</feature>
<evidence type="ECO:0000256" key="5">
    <source>
        <dbReference type="SAM" id="Phobius"/>
    </source>
</evidence>
<dbReference type="InterPro" id="IPR018499">
    <property type="entry name" value="Tetraspanin/Peripherin"/>
</dbReference>
<evidence type="ECO:0000313" key="8">
    <source>
        <dbReference type="Proteomes" id="UP000014760"/>
    </source>
</evidence>
<dbReference type="Proteomes" id="UP000014760">
    <property type="component" value="Unassembled WGS sequence"/>
</dbReference>
<dbReference type="EMBL" id="KB312574">
    <property type="protein sequence ID" value="ELT86997.1"/>
    <property type="molecule type" value="Genomic_DNA"/>
</dbReference>
<dbReference type="EnsemblMetazoa" id="CapteT190429">
    <property type="protein sequence ID" value="CapteP190429"/>
    <property type="gene ID" value="CapteG190429"/>
</dbReference>
<gene>
    <name evidence="6" type="ORF">CAPTEDRAFT_190429</name>
</gene>
<evidence type="ECO:0000256" key="2">
    <source>
        <dbReference type="ARBA" id="ARBA00022692"/>
    </source>
</evidence>
<dbReference type="PRINTS" id="PR00259">
    <property type="entry name" value="TMFOUR"/>
</dbReference>
<protein>
    <recommendedName>
        <fullName evidence="9">Tetraspanin</fullName>
    </recommendedName>
</protein>
<feature type="transmembrane region" description="Helical" evidence="5">
    <location>
        <begin position="102"/>
        <end position="124"/>
    </location>
</feature>
<feature type="transmembrane region" description="Helical" evidence="5">
    <location>
        <begin position="176"/>
        <end position="197"/>
    </location>
</feature>
<dbReference type="OMA" id="FIHYYGS"/>
<dbReference type="GO" id="GO:0016020">
    <property type="term" value="C:membrane"/>
    <property type="evidence" value="ECO:0007669"/>
    <property type="project" value="UniProtKB-SubCell"/>
</dbReference>
<organism evidence="6">
    <name type="scientific">Capitella teleta</name>
    <name type="common">Polychaete worm</name>
    <dbReference type="NCBI Taxonomy" id="283909"/>
    <lineage>
        <taxon>Eukaryota</taxon>
        <taxon>Metazoa</taxon>
        <taxon>Spiralia</taxon>
        <taxon>Lophotrochozoa</taxon>
        <taxon>Annelida</taxon>
        <taxon>Polychaeta</taxon>
        <taxon>Sedentaria</taxon>
        <taxon>Scolecida</taxon>
        <taxon>Capitellidae</taxon>
        <taxon>Capitella</taxon>
    </lineage>
</organism>
<comment type="subcellular location">
    <subcellularLocation>
        <location evidence="1">Membrane</location>
        <topology evidence="1">Multi-pass membrane protein</topology>
    </subcellularLocation>
</comment>
<accession>R7T323</accession>
<sequence length="314" mass="33697">MFANEIGCLPDHNATALIIMHLKRDCLLNRVSKNVLLGADCTKNNLTSGSSQICLGLTNLLEPVPQSRVQSWFSFAARAQILQKGRSTKAIMGCGTGFLKCILVLINIVFAIIGLLFLGVGIYFEYFANDTLNSQFASVISRIPGLSSLANVADASTTASSSLNIDFANLLNPVTLALIVIGAVLAGIAIIGCIGACCNSRCFIITHCILMAIILVGQIVLVGLFFGGVLKPYIETFLQRAIDDDYVSIDDTSLYSLAFNFIMVEGCWTASSQRLDTYKTIAIGVLAGVLVVQFIILLFGICIARSFGKDSEEV</sequence>
<evidence type="ECO:0000256" key="3">
    <source>
        <dbReference type="ARBA" id="ARBA00022989"/>
    </source>
</evidence>
<reference evidence="6 8" key="2">
    <citation type="journal article" date="2013" name="Nature">
        <title>Insights into bilaterian evolution from three spiralian genomes.</title>
        <authorList>
            <person name="Simakov O."/>
            <person name="Marletaz F."/>
            <person name="Cho S.J."/>
            <person name="Edsinger-Gonzales E."/>
            <person name="Havlak P."/>
            <person name="Hellsten U."/>
            <person name="Kuo D.H."/>
            <person name="Larsson T."/>
            <person name="Lv J."/>
            <person name="Arendt D."/>
            <person name="Savage R."/>
            <person name="Osoegawa K."/>
            <person name="de Jong P."/>
            <person name="Grimwood J."/>
            <person name="Chapman J.A."/>
            <person name="Shapiro H."/>
            <person name="Aerts A."/>
            <person name="Otillar R.P."/>
            <person name="Terry A.Y."/>
            <person name="Boore J.L."/>
            <person name="Grigoriev I.V."/>
            <person name="Lindberg D.R."/>
            <person name="Seaver E.C."/>
            <person name="Weisblat D.A."/>
            <person name="Putnam N.H."/>
            <person name="Rokhsar D.S."/>
        </authorList>
    </citation>
    <scope>NUCLEOTIDE SEQUENCE</scope>
    <source>
        <strain evidence="6 8">I ESC-2004</strain>
    </source>
</reference>
<feature type="transmembrane region" description="Helical" evidence="5">
    <location>
        <begin position="209"/>
        <end position="234"/>
    </location>
</feature>
<evidence type="ECO:0000256" key="1">
    <source>
        <dbReference type="ARBA" id="ARBA00004141"/>
    </source>
</evidence>
<evidence type="ECO:0000313" key="7">
    <source>
        <dbReference type="EnsemblMetazoa" id="CapteP190429"/>
    </source>
</evidence>
<dbReference type="EMBL" id="AMQN01016142">
    <property type="status" value="NOT_ANNOTATED_CDS"/>
    <property type="molecule type" value="Genomic_DNA"/>
</dbReference>
<proteinExistence type="predicted"/>
<dbReference type="STRING" id="283909.R7T323"/>
<keyword evidence="3 5" id="KW-1133">Transmembrane helix</keyword>